<evidence type="ECO:0000313" key="5">
    <source>
        <dbReference type="EMBL" id="MBS2550630.1"/>
    </source>
</evidence>
<feature type="region of interest" description="Disordered" evidence="3">
    <location>
        <begin position="80"/>
        <end position="114"/>
    </location>
</feature>
<dbReference type="Pfam" id="PF13490">
    <property type="entry name" value="zf-HC2"/>
    <property type="match status" value="1"/>
</dbReference>
<comment type="caution">
    <text evidence="5">The sequence shown here is derived from an EMBL/GenBank/DDBJ whole genome shotgun (WGS) entry which is preliminary data.</text>
</comment>
<keyword evidence="6" id="KW-1185">Reference proteome</keyword>
<organism evidence="5 6">
    <name type="scientific">Catenulispora pinistramenti</name>
    <dbReference type="NCBI Taxonomy" id="2705254"/>
    <lineage>
        <taxon>Bacteria</taxon>
        <taxon>Bacillati</taxon>
        <taxon>Actinomycetota</taxon>
        <taxon>Actinomycetes</taxon>
        <taxon>Catenulisporales</taxon>
        <taxon>Catenulisporaceae</taxon>
        <taxon>Catenulispora</taxon>
    </lineage>
</organism>
<evidence type="ECO:0000256" key="3">
    <source>
        <dbReference type="SAM" id="MobiDB-lite"/>
    </source>
</evidence>
<feature type="domain" description="Putative zinc-finger" evidence="4">
    <location>
        <begin position="20"/>
        <end position="52"/>
    </location>
</feature>
<reference evidence="5 6" key="1">
    <citation type="submission" date="2020-02" db="EMBL/GenBank/DDBJ databases">
        <title>Acidophilic actinobacteria isolated from forest soil.</title>
        <authorList>
            <person name="Golinska P."/>
        </authorList>
    </citation>
    <scope>NUCLEOTIDE SEQUENCE [LARGE SCALE GENOMIC DNA]</scope>
    <source>
        <strain evidence="5 6">NL8</strain>
    </source>
</reference>
<evidence type="ECO:0000259" key="4">
    <source>
        <dbReference type="Pfam" id="PF13490"/>
    </source>
</evidence>
<proteinExistence type="predicted"/>
<name>A0ABS5KX93_9ACTN</name>
<dbReference type="RefSeq" id="WP_212013828.1">
    <property type="nucleotide sequence ID" value="NZ_JAAFYZ010000109.1"/>
</dbReference>
<protein>
    <submittedName>
        <fullName evidence="5">Zf-HC2 domain-containing protein</fullName>
    </submittedName>
</protein>
<dbReference type="EMBL" id="JAAFYZ010000109">
    <property type="protein sequence ID" value="MBS2550630.1"/>
    <property type="molecule type" value="Genomic_DNA"/>
</dbReference>
<keyword evidence="2" id="KW-0804">Transcription</keyword>
<dbReference type="InterPro" id="IPR041916">
    <property type="entry name" value="Anti_sigma_zinc_sf"/>
</dbReference>
<evidence type="ECO:0000256" key="1">
    <source>
        <dbReference type="ARBA" id="ARBA00023015"/>
    </source>
</evidence>
<dbReference type="Gene3D" id="1.10.10.1320">
    <property type="entry name" value="Anti-sigma factor, zinc-finger domain"/>
    <property type="match status" value="1"/>
</dbReference>
<evidence type="ECO:0000313" key="6">
    <source>
        <dbReference type="Proteomes" id="UP000730482"/>
    </source>
</evidence>
<keyword evidence="1" id="KW-0805">Transcription regulation</keyword>
<accession>A0ABS5KX93</accession>
<dbReference type="Proteomes" id="UP000730482">
    <property type="component" value="Unassembled WGS sequence"/>
</dbReference>
<evidence type="ECO:0000256" key="2">
    <source>
        <dbReference type="ARBA" id="ARBA00023163"/>
    </source>
</evidence>
<gene>
    <name evidence="5" type="ORF">KGQ19_27535</name>
</gene>
<dbReference type="InterPro" id="IPR027383">
    <property type="entry name" value="Znf_put"/>
</dbReference>
<sequence length="253" mass="26055">MNPEPGTGPGPGPGACDDEDLRIAVGALALGALDPDEAREVRRHLAECPECQAEYASFVGVKRVMDIGLVGAPMPELPIPAKPRKRLPFRTPVRAHGGSGGSGGSGASGTSGKLKLPGTPWRRRILVGVAGLVLLIGGFWAGHSGRPGPTADVAGKALPAVTQSGVTAQISYQGRGWGTSVTARMSGTPDGLNCTLYVVAKNHDAVPLSNWRSVAGKAIDIPAATSLQPGQIDHFEVRVASWGGYDITVPMTS</sequence>
<feature type="compositionally biased region" description="Gly residues" evidence="3">
    <location>
        <begin position="97"/>
        <end position="109"/>
    </location>
</feature>